<evidence type="ECO:0000256" key="5">
    <source>
        <dbReference type="ARBA" id="ARBA00023040"/>
    </source>
</evidence>
<dbReference type="GO" id="GO:0004993">
    <property type="term" value="F:G protein-coupled serotonin receptor activity"/>
    <property type="evidence" value="ECO:0007669"/>
    <property type="project" value="TreeGrafter"/>
</dbReference>
<evidence type="ECO:0000256" key="7">
    <source>
        <dbReference type="ARBA" id="ARBA00023170"/>
    </source>
</evidence>
<evidence type="ECO:0000256" key="2">
    <source>
        <dbReference type="ARBA" id="ARBA00022475"/>
    </source>
</evidence>
<reference evidence="11 12" key="1">
    <citation type="journal article" date="2016" name="Nat. Commun.">
        <title>Extremotolerant tardigrade genome and improved radiotolerance of human cultured cells by tardigrade-unique protein.</title>
        <authorList>
            <person name="Hashimoto T."/>
            <person name="Horikawa D.D."/>
            <person name="Saito Y."/>
            <person name="Kuwahara H."/>
            <person name="Kozuka-Hata H."/>
            <person name="Shin-I T."/>
            <person name="Minakuchi Y."/>
            <person name="Ohishi K."/>
            <person name="Motoyama A."/>
            <person name="Aizu T."/>
            <person name="Enomoto A."/>
            <person name="Kondo K."/>
            <person name="Tanaka S."/>
            <person name="Hara Y."/>
            <person name="Koshikawa S."/>
            <person name="Sagara H."/>
            <person name="Miura T."/>
            <person name="Yokobori S."/>
            <person name="Miyagawa K."/>
            <person name="Suzuki Y."/>
            <person name="Kubo T."/>
            <person name="Oyama M."/>
            <person name="Kohara Y."/>
            <person name="Fujiyama A."/>
            <person name="Arakawa K."/>
            <person name="Katayama T."/>
            <person name="Toyoda A."/>
            <person name="Kunieda T."/>
        </authorList>
    </citation>
    <scope>NUCLEOTIDE SEQUENCE [LARGE SCALE GENOMIC DNA]</scope>
    <source>
        <strain evidence="11 12">YOKOZUNA-1</strain>
    </source>
</reference>
<evidence type="ECO:0000313" key="12">
    <source>
        <dbReference type="Proteomes" id="UP000186922"/>
    </source>
</evidence>
<keyword evidence="7" id="KW-0675">Receptor</keyword>
<keyword evidence="8" id="KW-0807">Transducer</keyword>
<dbReference type="GO" id="GO:0005886">
    <property type="term" value="C:plasma membrane"/>
    <property type="evidence" value="ECO:0007669"/>
    <property type="project" value="UniProtKB-SubCell"/>
</dbReference>
<evidence type="ECO:0000259" key="10">
    <source>
        <dbReference type="PROSITE" id="PS50262"/>
    </source>
</evidence>
<accession>A0A1D1V106</accession>
<dbReference type="GO" id="GO:0045202">
    <property type="term" value="C:synapse"/>
    <property type="evidence" value="ECO:0007669"/>
    <property type="project" value="GOC"/>
</dbReference>
<feature type="transmembrane region" description="Helical" evidence="9">
    <location>
        <begin position="66"/>
        <end position="88"/>
    </location>
</feature>
<comment type="subcellular location">
    <subcellularLocation>
        <location evidence="1">Cell membrane</location>
        <topology evidence="1">Multi-pass membrane protein</topology>
    </subcellularLocation>
</comment>
<evidence type="ECO:0000256" key="8">
    <source>
        <dbReference type="ARBA" id="ARBA00023224"/>
    </source>
</evidence>
<keyword evidence="12" id="KW-1185">Reference proteome</keyword>
<dbReference type="AlphaFoldDB" id="A0A1D1V106"/>
<dbReference type="PANTHER" id="PTHR24247">
    <property type="entry name" value="5-HYDROXYTRYPTAMINE RECEPTOR"/>
    <property type="match status" value="1"/>
</dbReference>
<keyword evidence="4 9" id="KW-1133">Transmembrane helix</keyword>
<feature type="domain" description="G-protein coupled receptors family 1 profile" evidence="10">
    <location>
        <begin position="45"/>
        <end position="314"/>
    </location>
</feature>
<dbReference type="PROSITE" id="PS50262">
    <property type="entry name" value="G_PROTEIN_RECEP_F1_2"/>
    <property type="match status" value="1"/>
</dbReference>
<sequence>MPNLTVSQLSVDTVTNSTVFGSVTSALSSWILAVLIALMFVTISANFLILLVFVKNSRLRNPFNTYLFSLAFSDLLVGIFAMPFYTAYLHAGGTLNTLHCSIWMFFDYFATEISLWTLAVISLDRVWAVTWPVSYRKHNTTVKSLSLLGTAWVLAFCVVLPGFLTTRNLNMDKLTTNVTGYSDQCSWDIEGMPLWAASINVIALNDFTPCLLTVLCYIITVAKIFQMSRMRTRVVVGPSDNAQQAGPKRSSRSEKKEKQAFFLLTLLICSIIVMWTPWFFYFLWTLATGKWNDTGATVTYWLAYSMSTVNPLLFNVANDDVHSAIRELFGLGSKRRPVGPPNINDIEIETVHAS</sequence>
<dbReference type="Pfam" id="PF00001">
    <property type="entry name" value="7tm_1"/>
    <property type="match status" value="1"/>
</dbReference>
<dbReference type="GO" id="GO:0030425">
    <property type="term" value="C:dendrite"/>
    <property type="evidence" value="ECO:0007669"/>
    <property type="project" value="TreeGrafter"/>
</dbReference>
<dbReference type="EMBL" id="BDGG01000002">
    <property type="protein sequence ID" value="GAU92403.1"/>
    <property type="molecule type" value="Genomic_DNA"/>
</dbReference>
<dbReference type="OrthoDB" id="6358729at2759"/>
<dbReference type="InterPro" id="IPR017452">
    <property type="entry name" value="GPCR_Rhodpsn_7TM"/>
</dbReference>
<keyword evidence="5" id="KW-0297">G-protein coupled receptor</keyword>
<dbReference type="SUPFAM" id="SSF81321">
    <property type="entry name" value="Family A G protein-coupled receptor-like"/>
    <property type="match status" value="1"/>
</dbReference>
<evidence type="ECO:0000256" key="1">
    <source>
        <dbReference type="ARBA" id="ARBA00004651"/>
    </source>
</evidence>
<feature type="transmembrane region" description="Helical" evidence="9">
    <location>
        <begin position="260"/>
        <end position="284"/>
    </location>
</feature>
<evidence type="ECO:0000256" key="4">
    <source>
        <dbReference type="ARBA" id="ARBA00022989"/>
    </source>
</evidence>
<protein>
    <recommendedName>
        <fullName evidence="10">G-protein coupled receptors family 1 profile domain-containing protein</fullName>
    </recommendedName>
</protein>
<dbReference type="InterPro" id="IPR000276">
    <property type="entry name" value="GPCR_Rhodpsn"/>
</dbReference>
<dbReference type="Gene3D" id="1.20.1070.10">
    <property type="entry name" value="Rhodopsin 7-helix transmembrane proteins"/>
    <property type="match status" value="1"/>
</dbReference>
<dbReference type="GO" id="GO:0007187">
    <property type="term" value="P:G protein-coupled receptor signaling pathway, coupled to cyclic nucleotide second messenger"/>
    <property type="evidence" value="ECO:0007669"/>
    <property type="project" value="TreeGrafter"/>
</dbReference>
<proteinExistence type="predicted"/>
<organism evidence="11 12">
    <name type="scientific">Ramazzottius varieornatus</name>
    <name type="common">Water bear</name>
    <name type="synonym">Tardigrade</name>
    <dbReference type="NCBI Taxonomy" id="947166"/>
    <lineage>
        <taxon>Eukaryota</taxon>
        <taxon>Metazoa</taxon>
        <taxon>Ecdysozoa</taxon>
        <taxon>Tardigrada</taxon>
        <taxon>Eutardigrada</taxon>
        <taxon>Parachela</taxon>
        <taxon>Hypsibioidea</taxon>
        <taxon>Ramazzottiidae</taxon>
        <taxon>Ramazzottius</taxon>
    </lineage>
</organism>
<keyword evidence="2" id="KW-1003">Cell membrane</keyword>
<keyword evidence="6 9" id="KW-0472">Membrane</keyword>
<evidence type="ECO:0000313" key="11">
    <source>
        <dbReference type="EMBL" id="GAU92403.1"/>
    </source>
</evidence>
<comment type="caution">
    <text evidence="11">The sequence shown here is derived from an EMBL/GenBank/DDBJ whole genome shotgun (WGS) entry which is preliminary data.</text>
</comment>
<feature type="transmembrane region" description="Helical" evidence="9">
    <location>
        <begin position="202"/>
        <end position="225"/>
    </location>
</feature>
<gene>
    <name evidence="11" type="primary">RvY_04486-1</name>
    <name evidence="11" type="synonym">RvY_04486.1</name>
    <name evidence="11" type="ORF">RvY_04486</name>
</gene>
<dbReference type="GO" id="GO:0030594">
    <property type="term" value="F:neurotransmitter receptor activity"/>
    <property type="evidence" value="ECO:0007669"/>
    <property type="project" value="TreeGrafter"/>
</dbReference>
<name>A0A1D1V106_RAMVA</name>
<evidence type="ECO:0000256" key="9">
    <source>
        <dbReference type="SAM" id="Phobius"/>
    </source>
</evidence>
<dbReference type="GO" id="GO:0007268">
    <property type="term" value="P:chemical synaptic transmission"/>
    <property type="evidence" value="ECO:0007669"/>
    <property type="project" value="TreeGrafter"/>
</dbReference>
<keyword evidence="3 9" id="KW-0812">Transmembrane</keyword>
<feature type="transmembrane region" description="Helical" evidence="9">
    <location>
        <begin position="145"/>
        <end position="164"/>
    </location>
</feature>
<feature type="transmembrane region" description="Helical" evidence="9">
    <location>
        <begin position="30"/>
        <end position="54"/>
    </location>
</feature>
<evidence type="ECO:0000256" key="3">
    <source>
        <dbReference type="ARBA" id="ARBA00022692"/>
    </source>
</evidence>
<dbReference type="STRING" id="947166.A0A1D1V106"/>
<dbReference type="Proteomes" id="UP000186922">
    <property type="component" value="Unassembled WGS sequence"/>
</dbReference>
<dbReference type="PRINTS" id="PR00237">
    <property type="entry name" value="GPCRRHODOPSN"/>
</dbReference>
<evidence type="ECO:0000256" key="6">
    <source>
        <dbReference type="ARBA" id="ARBA00023136"/>
    </source>
</evidence>